<dbReference type="OrthoDB" id="17296at2157"/>
<dbReference type="AlphaFoldDB" id="A0A151AJW4"/>
<keyword evidence="2" id="KW-1185">Reference proteome</keyword>
<evidence type="ECO:0000313" key="1">
    <source>
        <dbReference type="EMBL" id="KYH27914.1"/>
    </source>
</evidence>
<dbReference type="PANTHER" id="PTHR37460">
    <property type="entry name" value="ENDONUCLEASE III"/>
    <property type="match status" value="1"/>
</dbReference>
<dbReference type="Pfam" id="PF01986">
    <property type="entry name" value="DUF123"/>
    <property type="match status" value="1"/>
</dbReference>
<dbReference type="EMBL" id="LTAZ01000001">
    <property type="protein sequence ID" value="KYH27914.1"/>
    <property type="molecule type" value="Genomic_DNA"/>
</dbReference>
<dbReference type="CDD" id="cd10441">
    <property type="entry name" value="GIY-YIG_COG1833"/>
    <property type="match status" value="1"/>
</dbReference>
<name>A0A151AJW4_9EURY</name>
<sequence length="134" mass="14718">MDGTYTLVIPLPEPAEIEIGALGAHDLSAGWYAYTGSAFGPGGFSRIDRHRELARGERETRHWHVDYLLGHDATRIERAVRTPERDVECEVARTLPDAGIAGFGSSDCDCPSHLAYAEGRRTLLEATERAHETA</sequence>
<protein>
    <recommendedName>
        <fullName evidence="3">GIY-YIG domain-containing protein</fullName>
    </recommendedName>
</protein>
<proteinExistence type="predicted"/>
<comment type="caution">
    <text evidence="1">The sequence shown here is derived from an EMBL/GenBank/DDBJ whole genome shotgun (WGS) entry which is preliminary data.</text>
</comment>
<dbReference type="RefSeq" id="WP_066379262.1">
    <property type="nucleotide sequence ID" value="NZ_LTAZ01000001.1"/>
</dbReference>
<dbReference type="InterPro" id="IPR002837">
    <property type="entry name" value="DUF123"/>
</dbReference>
<dbReference type="PATRIC" id="fig|1008153.3.peg.589"/>
<evidence type="ECO:0008006" key="3">
    <source>
        <dbReference type="Google" id="ProtNLM"/>
    </source>
</evidence>
<accession>A0A151AJW4</accession>
<organism evidence="1 2">
    <name type="scientific">Halalkalicoccus paucihalophilus</name>
    <dbReference type="NCBI Taxonomy" id="1008153"/>
    <lineage>
        <taxon>Archaea</taxon>
        <taxon>Methanobacteriati</taxon>
        <taxon>Methanobacteriota</taxon>
        <taxon>Stenosarchaea group</taxon>
        <taxon>Halobacteria</taxon>
        <taxon>Halobacteriales</taxon>
        <taxon>Halococcaceae</taxon>
        <taxon>Halalkalicoccus</taxon>
    </lineage>
</organism>
<reference evidence="1 2" key="1">
    <citation type="submission" date="2016-02" db="EMBL/GenBank/DDBJ databases">
        <title>Genome sequence of Halalkalicoccus paucihalophilus DSM 24557.</title>
        <authorList>
            <person name="Poehlein A."/>
            <person name="Daniel R."/>
        </authorList>
    </citation>
    <scope>NUCLEOTIDE SEQUENCE [LARGE SCALE GENOMIC DNA]</scope>
    <source>
        <strain evidence="1 2">DSM 24557</strain>
    </source>
</reference>
<dbReference type="Proteomes" id="UP000075321">
    <property type="component" value="Unassembled WGS sequence"/>
</dbReference>
<gene>
    <name evidence="1" type="ORF">HAPAU_05890</name>
</gene>
<evidence type="ECO:0000313" key="2">
    <source>
        <dbReference type="Proteomes" id="UP000075321"/>
    </source>
</evidence>
<dbReference type="PANTHER" id="PTHR37460:SF1">
    <property type="entry name" value="ENDONUCLEASE III"/>
    <property type="match status" value="1"/>
</dbReference>